<keyword evidence="6 11" id="KW-0865">Zymogen</keyword>
<proteinExistence type="inferred from homology"/>
<dbReference type="EC" id="4.1.1.65" evidence="11"/>
<organism evidence="13 14">
    <name type="scientific">Adhaeribacter arboris</name>
    <dbReference type="NCBI Taxonomy" id="2072846"/>
    <lineage>
        <taxon>Bacteria</taxon>
        <taxon>Pseudomonadati</taxon>
        <taxon>Bacteroidota</taxon>
        <taxon>Cytophagia</taxon>
        <taxon>Cytophagales</taxon>
        <taxon>Hymenobacteraceae</taxon>
        <taxon>Adhaeribacter</taxon>
    </lineage>
</organism>
<keyword evidence="14" id="KW-1185">Reference proteome</keyword>
<evidence type="ECO:0000256" key="12">
    <source>
        <dbReference type="SAM" id="Phobius"/>
    </source>
</evidence>
<dbReference type="NCBIfam" id="NF003685">
    <property type="entry name" value="PRK05305.2-5"/>
    <property type="match status" value="1"/>
</dbReference>
<feature type="chain" id="PRO_5023259140" description="Phosphatidylserine decarboxylase alpha chain" evidence="11">
    <location>
        <begin position="188"/>
        <end position="226"/>
    </location>
</feature>
<comment type="cofactor">
    <cofactor evidence="11">
        <name>pyruvate</name>
        <dbReference type="ChEBI" id="CHEBI:15361"/>
    </cofactor>
    <text evidence="11">Binds 1 pyruvoyl group covalently per subunit.</text>
</comment>
<keyword evidence="5 11" id="KW-0472">Membrane</keyword>
<dbReference type="PANTHER" id="PTHR35809:SF1">
    <property type="entry name" value="ARCHAETIDYLSERINE DECARBOXYLASE PROENZYME-RELATED"/>
    <property type="match status" value="1"/>
</dbReference>
<dbReference type="OrthoDB" id="9790893at2"/>
<evidence type="ECO:0000313" key="13">
    <source>
        <dbReference type="EMBL" id="PSR55393.1"/>
    </source>
</evidence>
<keyword evidence="12" id="KW-0812">Transmembrane</keyword>
<evidence type="ECO:0000256" key="7">
    <source>
        <dbReference type="ARBA" id="ARBA00023209"/>
    </source>
</evidence>
<evidence type="ECO:0000256" key="3">
    <source>
        <dbReference type="ARBA" id="ARBA00022793"/>
    </source>
</evidence>
<feature type="transmembrane region" description="Helical" evidence="12">
    <location>
        <begin position="34"/>
        <end position="54"/>
    </location>
</feature>
<keyword evidence="8 11" id="KW-0456">Lyase</keyword>
<keyword evidence="3 11" id="KW-0210">Decarboxylase</keyword>
<name>A0A2T2YIQ4_9BACT</name>
<evidence type="ECO:0000313" key="14">
    <source>
        <dbReference type="Proteomes" id="UP000240357"/>
    </source>
</evidence>
<keyword evidence="2 11" id="KW-0444">Lipid biosynthesis</keyword>
<comment type="similarity">
    <text evidence="11">Belongs to the phosphatidylserine decarboxylase family. PSD-A subfamily.</text>
</comment>
<keyword evidence="10 11" id="KW-0670">Pyruvate</keyword>
<keyword evidence="1 11" id="KW-1003">Cell membrane</keyword>
<keyword evidence="7 11" id="KW-0594">Phospholipid biosynthesis</keyword>
<evidence type="ECO:0000256" key="8">
    <source>
        <dbReference type="ARBA" id="ARBA00023239"/>
    </source>
</evidence>
<dbReference type="AlphaFoldDB" id="A0A2T2YIQ4"/>
<evidence type="ECO:0000256" key="2">
    <source>
        <dbReference type="ARBA" id="ARBA00022516"/>
    </source>
</evidence>
<dbReference type="GO" id="GO:0004609">
    <property type="term" value="F:phosphatidylserine decarboxylase activity"/>
    <property type="evidence" value="ECO:0007669"/>
    <property type="project" value="UniProtKB-UniRule"/>
</dbReference>
<feature type="active site" description="Schiff-base intermediate with substrate; via pyruvic acid" evidence="11">
    <location>
        <position position="188"/>
    </location>
</feature>
<dbReference type="GO" id="GO:0006646">
    <property type="term" value="P:phosphatidylethanolamine biosynthetic process"/>
    <property type="evidence" value="ECO:0007669"/>
    <property type="project" value="UniProtKB-UniRule"/>
</dbReference>
<dbReference type="InterPro" id="IPR003817">
    <property type="entry name" value="PS_Dcarbxylase"/>
</dbReference>
<comment type="subunit">
    <text evidence="11">Heterodimer of a large membrane-associated beta subunit and a small pyruvoyl-containing alpha subunit.</text>
</comment>
<dbReference type="PANTHER" id="PTHR35809">
    <property type="entry name" value="ARCHAETIDYLSERINE DECARBOXYLASE PROENZYME-RELATED"/>
    <property type="match status" value="1"/>
</dbReference>
<evidence type="ECO:0000256" key="10">
    <source>
        <dbReference type="ARBA" id="ARBA00023317"/>
    </source>
</evidence>
<feature type="modified residue" description="Pyruvic acid (Ser); by autocatalysis" evidence="11">
    <location>
        <position position="188"/>
    </location>
</feature>
<dbReference type="HAMAP" id="MF_00664">
    <property type="entry name" value="PS_decarb_PSD_A"/>
    <property type="match status" value="1"/>
</dbReference>
<dbReference type="GO" id="GO:0005886">
    <property type="term" value="C:plasma membrane"/>
    <property type="evidence" value="ECO:0007669"/>
    <property type="project" value="UniProtKB-SubCell"/>
</dbReference>
<evidence type="ECO:0000256" key="9">
    <source>
        <dbReference type="ARBA" id="ARBA00023264"/>
    </source>
</evidence>
<dbReference type="Pfam" id="PF02666">
    <property type="entry name" value="PS_Dcarbxylase"/>
    <property type="match status" value="1"/>
</dbReference>
<comment type="caution">
    <text evidence="13">The sequence shown here is derived from an EMBL/GenBank/DDBJ whole genome shotgun (WGS) entry which is preliminary data.</text>
</comment>
<dbReference type="NCBIfam" id="NF003678">
    <property type="entry name" value="PRK05305.1-2"/>
    <property type="match status" value="1"/>
</dbReference>
<dbReference type="Proteomes" id="UP000240357">
    <property type="component" value="Unassembled WGS sequence"/>
</dbReference>
<dbReference type="EMBL" id="PYFT01000001">
    <property type="protein sequence ID" value="PSR55393.1"/>
    <property type="molecule type" value="Genomic_DNA"/>
</dbReference>
<comment type="pathway">
    <text evidence="11">Phospholipid metabolism; phosphatidylethanolamine biosynthesis; phosphatidylethanolamine from CDP-diacylglycerol: step 2/2.</text>
</comment>
<keyword evidence="4 11" id="KW-0443">Lipid metabolism</keyword>
<evidence type="ECO:0000256" key="11">
    <source>
        <dbReference type="HAMAP-Rule" id="MF_00664"/>
    </source>
</evidence>
<evidence type="ECO:0000256" key="4">
    <source>
        <dbReference type="ARBA" id="ARBA00023098"/>
    </source>
</evidence>
<feature type="transmembrane region" description="Helical" evidence="12">
    <location>
        <begin position="10"/>
        <end position="28"/>
    </location>
</feature>
<comment type="subcellular location">
    <subcellularLocation>
        <location evidence="11">Cell membrane</location>
        <topology evidence="11">Peripheral membrane protein</topology>
    </subcellularLocation>
</comment>
<sequence length="226" mass="25597">MKIHKEGRKILFFTFLGLLIANLLLFRFNAPHETFNKIFLAISGIAFLLLLQFFRSPFRNLITHEDLVIAPADGKVVVIEDVHEPEFFKDTRKQISIFMSPINVHITRNPVSGIVKYFKYHPGNYFVAWHPKSSTKNERTTVVVTSDAGPDILFRQIAGAMARRIVWYVTEGDEVNQGEEFGFIKFGSRVDIFVPLDTDIKVNLGTKTKGGQTVIAQLKTSGSFFG</sequence>
<feature type="chain" id="PRO_5023259141" description="Phosphatidylserine decarboxylase beta chain" evidence="11">
    <location>
        <begin position="1"/>
        <end position="187"/>
    </location>
</feature>
<evidence type="ECO:0000256" key="1">
    <source>
        <dbReference type="ARBA" id="ARBA00022475"/>
    </source>
</evidence>
<keyword evidence="12" id="KW-1133">Transmembrane helix</keyword>
<comment type="catalytic activity">
    <reaction evidence="11">
        <text>a 1,2-diacyl-sn-glycero-3-phospho-L-serine + H(+) = a 1,2-diacyl-sn-glycero-3-phosphoethanolamine + CO2</text>
        <dbReference type="Rhea" id="RHEA:20828"/>
        <dbReference type="ChEBI" id="CHEBI:15378"/>
        <dbReference type="ChEBI" id="CHEBI:16526"/>
        <dbReference type="ChEBI" id="CHEBI:57262"/>
        <dbReference type="ChEBI" id="CHEBI:64612"/>
        <dbReference type="EC" id="4.1.1.65"/>
    </reaction>
</comment>
<feature type="site" description="Cleavage (non-hydrolytic); by autocatalysis" evidence="11">
    <location>
        <begin position="187"/>
        <end position="188"/>
    </location>
</feature>
<protein>
    <recommendedName>
        <fullName evidence="11">Phosphatidylserine decarboxylase proenzyme</fullName>
        <ecNumber evidence="11">4.1.1.65</ecNumber>
    </recommendedName>
    <component>
        <recommendedName>
            <fullName evidence="11">Phosphatidylserine decarboxylase alpha chain</fullName>
        </recommendedName>
    </component>
    <component>
        <recommendedName>
            <fullName evidence="11">Phosphatidylserine decarboxylase beta chain</fullName>
        </recommendedName>
    </component>
</protein>
<dbReference type="RefSeq" id="WP_106931571.1">
    <property type="nucleotide sequence ID" value="NZ_PYFT01000001.1"/>
</dbReference>
<comment type="PTM">
    <text evidence="11">Is synthesized initially as an inactive proenzyme. Formation of the active enzyme involves a self-maturation process in which the active site pyruvoyl group is generated from an internal serine residue via an autocatalytic post-translational modification. Two non-identical subunits are generated from the proenzyme in this reaction, and the pyruvate is formed at the N-terminus of the alpha chain, which is derived from the carboxyl end of the proenzyme. The post-translation cleavage follows an unusual pathway, termed non-hydrolytic serinolysis, in which the side chain hydroxyl group of the serine supplies its oxygen atom to form the C-terminus of the beta chain, while the remainder of the serine residue undergoes an oxidative deamination to produce ammonia and the pyruvoyl prosthetic group on the alpha chain.</text>
</comment>
<reference evidence="13 14" key="1">
    <citation type="submission" date="2018-03" db="EMBL/GenBank/DDBJ databases">
        <title>Adhaeribacter sp. HMF7605 Genome sequencing and assembly.</title>
        <authorList>
            <person name="Kang H."/>
            <person name="Kang J."/>
            <person name="Cha I."/>
            <person name="Kim H."/>
            <person name="Joh K."/>
        </authorList>
    </citation>
    <scope>NUCLEOTIDE SEQUENCE [LARGE SCALE GENOMIC DNA]</scope>
    <source>
        <strain evidence="13 14">HMF7605</strain>
    </source>
</reference>
<dbReference type="InterPro" id="IPR033175">
    <property type="entry name" value="PSD-A"/>
</dbReference>
<comment type="function">
    <text evidence="11">Catalyzes the formation of phosphatidylethanolamine (PtdEtn) from phosphatidylserine (PtdSer).</text>
</comment>
<dbReference type="UniPathway" id="UPA00558">
    <property type="reaction ID" value="UER00616"/>
</dbReference>
<keyword evidence="9 11" id="KW-1208">Phospholipid metabolism</keyword>
<accession>A0A2T2YIQ4</accession>
<gene>
    <name evidence="11" type="primary">psd</name>
    <name evidence="13" type="ORF">AHMF7605_18725</name>
</gene>
<evidence type="ECO:0000256" key="6">
    <source>
        <dbReference type="ARBA" id="ARBA00023145"/>
    </source>
</evidence>
<evidence type="ECO:0000256" key="5">
    <source>
        <dbReference type="ARBA" id="ARBA00023136"/>
    </source>
</evidence>